<dbReference type="EMBL" id="FNPX01000012">
    <property type="protein sequence ID" value="SDZ37699.1"/>
    <property type="molecule type" value="Genomic_DNA"/>
</dbReference>
<dbReference type="InterPro" id="IPR027304">
    <property type="entry name" value="Trigger_fact/SurA_dom_sf"/>
</dbReference>
<gene>
    <name evidence="9" type="ORF">SAMN05444004_11240</name>
</gene>
<dbReference type="GO" id="GO:0005886">
    <property type="term" value="C:plasma membrane"/>
    <property type="evidence" value="ECO:0007669"/>
    <property type="project" value="UniProtKB-SubCell"/>
</dbReference>
<comment type="subcellular location">
    <subcellularLocation>
        <location evidence="1">Cell membrane</location>
        <topology evidence="1">Single-pass type II membrane protein</topology>
    </subcellularLocation>
</comment>
<keyword evidence="3" id="KW-0812">Transmembrane</keyword>
<feature type="domain" description="PpiC" evidence="8">
    <location>
        <begin position="248"/>
        <end position="368"/>
    </location>
</feature>
<keyword evidence="10" id="KW-1185">Reference proteome</keyword>
<evidence type="ECO:0000256" key="7">
    <source>
        <dbReference type="ARBA" id="ARBA00038408"/>
    </source>
</evidence>
<dbReference type="PANTHER" id="PTHR47529:SF1">
    <property type="entry name" value="PERIPLASMIC CHAPERONE PPID"/>
    <property type="match status" value="1"/>
</dbReference>
<evidence type="ECO:0000256" key="5">
    <source>
        <dbReference type="ARBA" id="ARBA00023136"/>
    </source>
</evidence>
<evidence type="ECO:0000256" key="2">
    <source>
        <dbReference type="ARBA" id="ARBA00022475"/>
    </source>
</evidence>
<dbReference type="Pfam" id="PF13624">
    <property type="entry name" value="SurA_N_3"/>
    <property type="match status" value="1"/>
</dbReference>
<evidence type="ECO:0000259" key="8">
    <source>
        <dbReference type="Pfam" id="PF13145"/>
    </source>
</evidence>
<proteinExistence type="inferred from homology"/>
<accession>A0A1H3SKR0</accession>
<dbReference type="SUPFAM" id="SSF54534">
    <property type="entry name" value="FKBP-like"/>
    <property type="match status" value="1"/>
</dbReference>
<keyword evidence="6" id="KW-0143">Chaperone</keyword>
<dbReference type="GO" id="GO:0003755">
    <property type="term" value="F:peptidyl-prolyl cis-trans isomerase activity"/>
    <property type="evidence" value="ECO:0007669"/>
    <property type="project" value="InterPro"/>
</dbReference>
<dbReference type="AlphaFoldDB" id="A0A1H3SKR0"/>
<keyword evidence="9" id="KW-0413">Isomerase</keyword>
<reference evidence="10" key="1">
    <citation type="submission" date="2016-10" db="EMBL/GenBank/DDBJ databases">
        <authorList>
            <person name="Varghese N."/>
            <person name="Submissions S."/>
        </authorList>
    </citation>
    <scope>NUCLEOTIDE SEQUENCE [LARGE SCALE GENOMIC DNA]</scope>
    <source>
        <strain evidence="10">DSM 100420</strain>
    </source>
</reference>
<evidence type="ECO:0000256" key="4">
    <source>
        <dbReference type="ARBA" id="ARBA00022989"/>
    </source>
</evidence>
<dbReference type="SUPFAM" id="SSF109998">
    <property type="entry name" value="Triger factor/SurA peptide-binding domain-like"/>
    <property type="match status" value="1"/>
</dbReference>
<organism evidence="9 10">
    <name type="scientific">Jannaschia faecimaris</name>
    <dbReference type="NCBI Taxonomy" id="1244108"/>
    <lineage>
        <taxon>Bacteria</taxon>
        <taxon>Pseudomonadati</taxon>
        <taxon>Pseudomonadota</taxon>
        <taxon>Alphaproteobacteria</taxon>
        <taxon>Rhodobacterales</taxon>
        <taxon>Roseobacteraceae</taxon>
        <taxon>Jannaschia</taxon>
    </lineage>
</organism>
<evidence type="ECO:0000313" key="9">
    <source>
        <dbReference type="EMBL" id="SDZ37699.1"/>
    </source>
</evidence>
<dbReference type="InterPro" id="IPR000297">
    <property type="entry name" value="PPIase_PpiC"/>
</dbReference>
<comment type="similarity">
    <text evidence="7">Belongs to the PpiD chaperone family.</text>
</comment>
<keyword evidence="5" id="KW-0472">Membrane</keyword>
<evidence type="ECO:0000256" key="6">
    <source>
        <dbReference type="ARBA" id="ARBA00023186"/>
    </source>
</evidence>
<name>A0A1H3SKR0_9RHOB</name>
<sequence>MAEETRRRKKKTNAIVWVILGLLILAMGGFGVGGFGSSLSTVASVGDRDITVQEYADAIQAEQARVGQQFGQRLTMSQMQALGLDRRVMERLLADAALKEEADRVGLSIGDAEIARRIRENPAFGGVSGGFDREGYAFALDRAGLTERAYEEQIRDEIARELLQAAVVGGTEAPAVYVDTLTRYVAETRDVTLTPVTVADLPGGALAPTQDQIQKFYDENPTLFETPELRQITYAWVTPDQIVETIEIDDAQLRQAYEDRIDDYSQPARVLAERLAFADNAAAEAALAAIEANETTFDAFVEERGLTLDDLDQGEIARSDVDKTIADALFALEEPGIVGPLETSLGPALYRVNAILNATEVPFEDARDDLAAEVGIDTARRRIDAEREMMDDLLAGGATLEELAAETDMTVDTIRWDAGSTEQGADIAAYDAFRSFARTAQIGDFPTLETLSDGGLFALRLDEIIAPTVPPLAEVQAEVEAAWRTQTLTRQLTERAAAIAENDALAAAAQSEAITRLARDATLEGTPASLVREIFEAEEGTTLAVEGDDQRAYIVSIDAVNVPDLDAGQAADVRAAVEQQAGNGIAADIFDGYGQAIRNSAGFTVNQQAVQQIQVQLGGAG</sequence>
<keyword evidence="2" id="KW-1003">Cell membrane</keyword>
<dbReference type="Pfam" id="PF13145">
    <property type="entry name" value="Rotamase_2"/>
    <property type="match status" value="1"/>
</dbReference>
<protein>
    <submittedName>
        <fullName evidence="9">Peptidyl-prolyl cis-trans isomerase D</fullName>
    </submittedName>
</protein>
<evidence type="ECO:0000256" key="1">
    <source>
        <dbReference type="ARBA" id="ARBA00004401"/>
    </source>
</evidence>
<dbReference type="Gene3D" id="1.10.4030.10">
    <property type="entry name" value="Porin chaperone SurA, peptide-binding domain"/>
    <property type="match status" value="1"/>
</dbReference>
<keyword evidence="4" id="KW-1133">Transmembrane helix</keyword>
<evidence type="ECO:0000313" key="10">
    <source>
        <dbReference type="Proteomes" id="UP000198914"/>
    </source>
</evidence>
<dbReference type="InterPro" id="IPR052029">
    <property type="entry name" value="PpiD_chaperone"/>
</dbReference>
<dbReference type="PANTHER" id="PTHR47529">
    <property type="entry name" value="PEPTIDYL-PROLYL CIS-TRANS ISOMERASE D"/>
    <property type="match status" value="1"/>
</dbReference>
<evidence type="ECO:0000256" key="3">
    <source>
        <dbReference type="ARBA" id="ARBA00022692"/>
    </source>
</evidence>
<dbReference type="STRING" id="1244108.SAMN05444004_11240"/>
<dbReference type="Proteomes" id="UP000198914">
    <property type="component" value="Unassembled WGS sequence"/>
</dbReference>